<dbReference type="InterPro" id="IPR046960">
    <property type="entry name" value="PPR_At4g14850-like_plant"/>
</dbReference>
<dbReference type="InterPro" id="IPR046848">
    <property type="entry name" value="E_motif"/>
</dbReference>
<dbReference type="OrthoDB" id="185373at2759"/>
<comment type="caution">
    <text evidence="1">The sequence shown here is derived from an EMBL/GenBank/DDBJ whole genome shotgun (WGS) entry which is preliminary data.</text>
</comment>
<keyword evidence="2" id="KW-1185">Reference proteome</keyword>
<gene>
    <name evidence="1" type="ORF">COLO4_10468</name>
</gene>
<dbReference type="EMBL" id="AWUE01014520">
    <property type="protein sequence ID" value="OMP03347.1"/>
    <property type="molecule type" value="Genomic_DNA"/>
</dbReference>
<dbReference type="PANTHER" id="PTHR47926">
    <property type="entry name" value="PENTATRICOPEPTIDE REPEAT-CONTAINING PROTEIN"/>
    <property type="match status" value="1"/>
</dbReference>
<protein>
    <submittedName>
        <fullName evidence="1">Pentatricopeptide repeat-containing protein</fullName>
    </submittedName>
</protein>
<dbReference type="Proteomes" id="UP000187203">
    <property type="component" value="Unassembled WGS sequence"/>
</dbReference>
<sequence length="191" mass="21211">MNVVLATGNSLGNDDQLMELVDPHIVNEGIAKQDLKAYAESALCLSLSLVTRLHVPCGTILLPVKPGVLVWQALLGACSIHGDSEMGKYAADQLLFETPESPVPYITMENIYSSGGKRKERATTIKRMEEMGLAKEIGISWIEIEKEVHKFVVQDGLHPQAEAIYEILEELFKLMLDEGYVPDQRFQDVRG</sequence>
<dbReference type="GO" id="GO:0003723">
    <property type="term" value="F:RNA binding"/>
    <property type="evidence" value="ECO:0007669"/>
    <property type="project" value="InterPro"/>
</dbReference>
<accession>A0A1R3K8C2</accession>
<proteinExistence type="predicted"/>
<dbReference type="Pfam" id="PF20431">
    <property type="entry name" value="E_motif"/>
    <property type="match status" value="1"/>
</dbReference>
<evidence type="ECO:0000313" key="2">
    <source>
        <dbReference type="Proteomes" id="UP000187203"/>
    </source>
</evidence>
<dbReference type="PANTHER" id="PTHR47926:SF374">
    <property type="entry name" value="PENTATRICOPEPTIDE REPEAT-CONTAINING PROTEIN"/>
    <property type="match status" value="1"/>
</dbReference>
<dbReference type="AlphaFoldDB" id="A0A1R3K8C2"/>
<reference evidence="2" key="1">
    <citation type="submission" date="2013-09" db="EMBL/GenBank/DDBJ databases">
        <title>Corchorus olitorius genome sequencing.</title>
        <authorList>
            <person name="Alam M."/>
            <person name="Haque M.S."/>
            <person name="Islam M.S."/>
            <person name="Emdad E.M."/>
            <person name="Islam M.M."/>
            <person name="Ahmed B."/>
            <person name="Halim A."/>
            <person name="Hossen Q.M.M."/>
            <person name="Hossain M.Z."/>
            <person name="Ahmed R."/>
            <person name="Khan M.M."/>
            <person name="Islam R."/>
            <person name="Rashid M.M."/>
            <person name="Khan S.A."/>
            <person name="Rahman M.S."/>
            <person name="Alam M."/>
            <person name="Yahiya A.S."/>
            <person name="Khan M.S."/>
            <person name="Azam M.S."/>
            <person name="Haque T."/>
            <person name="Lashkar M.Z.H."/>
            <person name="Akhand A.I."/>
            <person name="Morshed G."/>
            <person name="Roy S."/>
            <person name="Uddin K.S."/>
            <person name="Rabeya T."/>
            <person name="Hossain A.S."/>
            <person name="Chowdhury A."/>
            <person name="Snigdha A.R."/>
            <person name="Mortoza M.S."/>
            <person name="Matin S.A."/>
            <person name="Hoque S.M.E."/>
            <person name="Islam M.K."/>
            <person name="Roy D.K."/>
            <person name="Haider R."/>
            <person name="Moosa M.M."/>
            <person name="Elias S.M."/>
            <person name="Hasan A.M."/>
            <person name="Jahan S."/>
            <person name="Shafiuddin M."/>
            <person name="Mahmood N."/>
            <person name="Shommy N.S."/>
        </authorList>
    </citation>
    <scope>NUCLEOTIDE SEQUENCE [LARGE SCALE GENOMIC DNA]</scope>
    <source>
        <strain evidence="2">cv. O-4</strain>
    </source>
</reference>
<dbReference type="STRING" id="93759.A0A1R3K8C2"/>
<name>A0A1R3K8C2_9ROSI</name>
<organism evidence="1 2">
    <name type="scientific">Corchorus olitorius</name>
    <dbReference type="NCBI Taxonomy" id="93759"/>
    <lineage>
        <taxon>Eukaryota</taxon>
        <taxon>Viridiplantae</taxon>
        <taxon>Streptophyta</taxon>
        <taxon>Embryophyta</taxon>
        <taxon>Tracheophyta</taxon>
        <taxon>Spermatophyta</taxon>
        <taxon>Magnoliopsida</taxon>
        <taxon>eudicotyledons</taxon>
        <taxon>Gunneridae</taxon>
        <taxon>Pentapetalae</taxon>
        <taxon>rosids</taxon>
        <taxon>malvids</taxon>
        <taxon>Malvales</taxon>
        <taxon>Malvaceae</taxon>
        <taxon>Grewioideae</taxon>
        <taxon>Apeibeae</taxon>
        <taxon>Corchorus</taxon>
    </lineage>
</organism>
<dbReference type="GO" id="GO:0009451">
    <property type="term" value="P:RNA modification"/>
    <property type="evidence" value="ECO:0007669"/>
    <property type="project" value="InterPro"/>
</dbReference>
<evidence type="ECO:0000313" key="1">
    <source>
        <dbReference type="EMBL" id="OMP03347.1"/>
    </source>
</evidence>